<sequence length="64" mass="7032">MSWELRHAAPGVDAEKPTEIPASGWWQVIRRAWSEAKTDQVPLQAAGVAFFGQRNAVKADSVPD</sequence>
<proteinExistence type="predicted"/>
<dbReference type="EMBL" id="SLWM01000001">
    <property type="protein sequence ID" value="TCO31456.1"/>
    <property type="molecule type" value="Genomic_DNA"/>
</dbReference>
<accession>A0ABY2BT75</accession>
<comment type="caution">
    <text evidence="1">The sequence shown here is derived from an EMBL/GenBank/DDBJ whole genome shotgun (WGS) entry which is preliminary data.</text>
</comment>
<organism evidence="1 2">
    <name type="scientific">Kribbella orskensis</name>
    <dbReference type="NCBI Taxonomy" id="2512216"/>
    <lineage>
        <taxon>Bacteria</taxon>
        <taxon>Bacillati</taxon>
        <taxon>Actinomycetota</taxon>
        <taxon>Actinomycetes</taxon>
        <taxon>Propionibacteriales</taxon>
        <taxon>Kribbellaceae</taxon>
        <taxon>Kribbella</taxon>
    </lineage>
</organism>
<keyword evidence="2" id="KW-1185">Reference proteome</keyword>
<gene>
    <name evidence="1" type="ORF">EV644_10196</name>
</gene>
<protein>
    <submittedName>
        <fullName evidence="1">Uncharacterized protein</fullName>
    </submittedName>
</protein>
<evidence type="ECO:0000313" key="1">
    <source>
        <dbReference type="EMBL" id="TCO31456.1"/>
    </source>
</evidence>
<dbReference type="RefSeq" id="WP_132187500.1">
    <property type="nucleotide sequence ID" value="NZ_SLWM01000001.1"/>
</dbReference>
<reference evidence="1 2" key="1">
    <citation type="journal article" date="2015" name="Stand. Genomic Sci.">
        <title>Genomic Encyclopedia of Bacterial and Archaeal Type Strains, Phase III: the genomes of soil and plant-associated and newly described type strains.</title>
        <authorList>
            <person name="Whitman W.B."/>
            <person name="Woyke T."/>
            <person name="Klenk H.P."/>
            <person name="Zhou Y."/>
            <person name="Lilburn T.G."/>
            <person name="Beck B.J."/>
            <person name="De Vos P."/>
            <person name="Vandamme P."/>
            <person name="Eisen J.A."/>
            <person name="Garrity G."/>
            <person name="Hugenholtz P."/>
            <person name="Kyrpides N.C."/>
        </authorList>
    </citation>
    <scope>NUCLEOTIDE SEQUENCE [LARGE SCALE GENOMIC DNA]</scope>
    <source>
        <strain evidence="1 2">VKM Ac-2538</strain>
    </source>
</reference>
<evidence type="ECO:0000313" key="2">
    <source>
        <dbReference type="Proteomes" id="UP000295818"/>
    </source>
</evidence>
<name>A0ABY2BT75_9ACTN</name>
<dbReference type="Proteomes" id="UP000295818">
    <property type="component" value="Unassembled WGS sequence"/>
</dbReference>